<evidence type="ECO:0000256" key="2">
    <source>
        <dbReference type="SAM" id="SignalP"/>
    </source>
</evidence>
<dbReference type="EMBL" id="CAJNJA010026932">
    <property type="protein sequence ID" value="CAE7567455.1"/>
    <property type="molecule type" value="Genomic_DNA"/>
</dbReference>
<comment type="caution">
    <text evidence="3">The sequence shown here is derived from an EMBL/GenBank/DDBJ whole genome shotgun (WGS) entry which is preliminary data.</text>
</comment>
<keyword evidence="1" id="KW-1133">Transmembrane helix</keyword>
<evidence type="ECO:0008006" key="5">
    <source>
        <dbReference type="Google" id="ProtNLM"/>
    </source>
</evidence>
<reference evidence="3" key="1">
    <citation type="submission" date="2021-02" db="EMBL/GenBank/DDBJ databases">
        <authorList>
            <person name="Dougan E. K."/>
            <person name="Rhodes N."/>
            <person name="Thang M."/>
            <person name="Chan C."/>
        </authorList>
    </citation>
    <scope>NUCLEOTIDE SEQUENCE</scope>
</reference>
<dbReference type="Proteomes" id="UP000601435">
    <property type="component" value="Unassembled WGS sequence"/>
</dbReference>
<keyword evidence="1" id="KW-0472">Membrane</keyword>
<evidence type="ECO:0000313" key="4">
    <source>
        <dbReference type="Proteomes" id="UP000601435"/>
    </source>
</evidence>
<feature type="chain" id="PRO_5033027406" description="Fibronectin type-III domain-containing protein" evidence="2">
    <location>
        <begin position="29"/>
        <end position="350"/>
    </location>
</feature>
<protein>
    <recommendedName>
        <fullName evidence="5">Fibronectin type-III domain-containing protein</fullName>
    </recommendedName>
</protein>
<evidence type="ECO:0000256" key="1">
    <source>
        <dbReference type="SAM" id="Phobius"/>
    </source>
</evidence>
<keyword evidence="2" id="KW-0732">Signal</keyword>
<organism evidence="3 4">
    <name type="scientific">Symbiodinium necroappetens</name>
    <dbReference type="NCBI Taxonomy" id="1628268"/>
    <lineage>
        <taxon>Eukaryota</taxon>
        <taxon>Sar</taxon>
        <taxon>Alveolata</taxon>
        <taxon>Dinophyceae</taxon>
        <taxon>Suessiales</taxon>
        <taxon>Symbiodiniaceae</taxon>
        <taxon>Symbiodinium</taxon>
    </lineage>
</organism>
<feature type="transmembrane region" description="Helical" evidence="1">
    <location>
        <begin position="326"/>
        <end position="346"/>
    </location>
</feature>
<accession>A0A812UII4</accession>
<dbReference type="OrthoDB" id="443874at2759"/>
<evidence type="ECO:0000313" key="3">
    <source>
        <dbReference type="EMBL" id="CAE7567455.1"/>
    </source>
</evidence>
<feature type="signal peptide" evidence="2">
    <location>
        <begin position="1"/>
        <end position="28"/>
    </location>
</feature>
<keyword evidence="1" id="KW-0812">Transmembrane</keyword>
<name>A0A812UII4_9DINO</name>
<dbReference type="AlphaFoldDB" id="A0A812UII4"/>
<keyword evidence="4" id="KW-1185">Reference proteome</keyword>
<proteinExistence type="predicted"/>
<sequence>MAVSGRAGSVSQHLACLILLAFSPLAPAQDLSSVCEHEDYPNVGDRLEIRDGETVYRDIRPNNTHLWFYKNEDVITMNQPDQYRKVIINLEPCRGVVYLFVRKTRRCYPNPYSCIDTRPGFERRDAALCRWTHFLSEIDGSRDGSPTFFEVPLSSTKHFIAVYSPDNSAYTLTILADIGRFPRPGSNGRLTARQLSELQVQLSWDAAGFIPEGVAEAKQYWVYSSMLLESDNRTNMAVFLRPDKIMNTVCGLQNNTDRQYTIVPADQCSNGKCNVTIDGVLTDKRYVFNVVAESTTGSHRMAYAGLIMRTDWEVIRQAASDRTLRVVGAVSGSVLGMVIIIYFLMLKLYG</sequence>
<gene>
    <name evidence="3" type="ORF">SNEC2469_LOCUS16525</name>
</gene>